<dbReference type="GO" id="GO:0015740">
    <property type="term" value="P:C4-dicarboxylate transport"/>
    <property type="evidence" value="ECO:0007669"/>
    <property type="project" value="TreeGrafter"/>
</dbReference>
<feature type="transmembrane region" description="Helical" evidence="9">
    <location>
        <begin position="16"/>
        <end position="35"/>
    </location>
</feature>
<feature type="domain" description="Tripartite ATP-independent periplasmic transporters DctQ component" evidence="10">
    <location>
        <begin position="29"/>
        <end position="153"/>
    </location>
</feature>
<dbReference type="GO" id="GO:0022857">
    <property type="term" value="F:transmembrane transporter activity"/>
    <property type="evidence" value="ECO:0007669"/>
    <property type="project" value="UniProtKB-UniRule"/>
</dbReference>
<feature type="transmembrane region" description="Helical" evidence="9">
    <location>
        <begin position="55"/>
        <end position="74"/>
    </location>
</feature>
<dbReference type="Proteomes" id="UP000634647">
    <property type="component" value="Unassembled WGS sequence"/>
</dbReference>
<dbReference type="EMBL" id="FNOB01000006">
    <property type="protein sequence ID" value="SDW71872.1"/>
    <property type="molecule type" value="Genomic_DNA"/>
</dbReference>
<evidence type="ECO:0000256" key="8">
    <source>
        <dbReference type="ARBA" id="ARBA00038436"/>
    </source>
</evidence>
<evidence type="ECO:0000256" key="3">
    <source>
        <dbReference type="ARBA" id="ARBA00022475"/>
    </source>
</evidence>
<evidence type="ECO:0000256" key="2">
    <source>
        <dbReference type="ARBA" id="ARBA00022448"/>
    </source>
</evidence>
<keyword evidence="4 9" id="KW-0997">Cell inner membrane</keyword>
<keyword evidence="3" id="KW-1003">Cell membrane</keyword>
<keyword evidence="6 9" id="KW-1133">Transmembrane helix</keyword>
<feature type="transmembrane region" description="Helical" evidence="9">
    <location>
        <begin position="95"/>
        <end position="116"/>
    </location>
</feature>
<gene>
    <name evidence="11" type="ORF">GCM10008024_13830</name>
    <name evidence="12" type="ORF">SAMN05444006_10673</name>
</gene>
<dbReference type="PANTHER" id="PTHR35011:SF2">
    <property type="entry name" value="2,3-DIKETO-L-GULONATE TRAP TRANSPORTER SMALL PERMEASE PROTEIN YIAM"/>
    <property type="match status" value="1"/>
</dbReference>
<dbReference type="GO" id="GO:0005886">
    <property type="term" value="C:plasma membrane"/>
    <property type="evidence" value="ECO:0007669"/>
    <property type="project" value="UniProtKB-SubCell"/>
</dbReference>
<evidence type="ECO:0000313" key="11">
    <source>
        <dbReference type="EMBL" id="GHE00813.1"/>
    </source>
</evidence>
<evidence type="ECO:0000259" key="10">
    <source>
        <dbReference type="Pfam" id="PF04290"/>
    </source>
</evidence>
<comment type="caution">
    <text evidence="11">The sequence shown here is derived from an EMBL/GenBank/DDBJ whole genome shotgun (WGS) entry which is preliminary data.</text>
</comment>
<evidence type="ECO:0000256" key="4">
    <source>
        <dbReference type="ARBA" id="ARBA00022519"/>
    </source>
</evidence>
<keyword evidence="5 9" id="KW-0812">Transmembrane</keyword>
<dbReference type="EMBL" id="BNAB01000005">
    <property type="protein sequence ID" value="GHE00813.1"/>
    <property type="molecule type" value="Genomic_DNA"/>
</dbReference>
<comment type="function">
    <text evidence="9">Part of the tripartite ATP-independent periplasmic (TRAP) transport system.</text>
</comment>
<feature type="transmembrane region" description="Helical" evidence="9">
    <location>
        <begin position="140"/>
        <end position="164"/>
    </location>
</feature>
<evidence type="ECO:0000256" key="6">
    <source>
        <dbReference type="ARBA" id="ARBA00022989"/>
    </source>
</evidence>
<keyword evidence="2 9" id="KW-0813">Transport</keyword>
<organism evidence="11 14">
    <name type="scientific">Allgaiera indica</name>
    <dbReference type="NCBI Taxonomy" id="765699"/>
    <lineage>
        <taxon>Bacteria</taxon>
        <taxon>Pseudomonadati</taxon>
        <taxon>Pseudomonadota</taxon>
        <taxon>Alphaproteobacteria</taxon>
        <taxon>Rhodobacterales</taxon>
        <taxon>Paracoccaceae</taxon>
        <taxon>Allgaiera</taxon>
    </lineage>
</organism>
<dbReference type="RefSeq" id="WP_035843921.1">
    <property type="nucleotide sequence ID" value="NZ_BNAB01000005.1"/>
</dbReference>
<evidence type="ECO:0000313" key="13">
    <source>
        <dbReference type="Proteomes" id="UP000199541"/>
    </source>
</evidence>
<reference evidence="11" key="3">
    <citation type="submission" date="2023-06" db="EMBL/GenBank/DDBJ databases">
        <authorList>
            <person name="Sun Q."/>
            <person name="Zhou Y."/>
        </authorList>
    </citation>
    <scope>NUCLEOTIDE SEQUENCE</scope>
    <source>
        <strain evidence="11">CGMCC 1.10859</strain>
    </source>
</reference>
<evidence type="ECO:0000313" key="14">
    <source>
        <dbReference type="Proteomes" id="UP000634647"/>
    </source>
</evidence>
<protein>
    <recommendedName>
        <fullName evidence="9">TRAP transporter small permease protein</fullName>
    </recommendedName>
</protein>
<proteinExistence type="inferred from homology"/>
<reference evidence="12 13" key="2">
    <citation type="submission" date="2016-10" db="EMBL/GenBank/DDBJ databases">
        <authorList>
            <person name="Varghese N."/>
            <person name="Submissions S."/>
        </authorList>
    </citation>
    <scope>NUCLEOTIDE SEQUENCE [LARGE SCALE GENOMIC DNA]</scope>
    <source>
        <strain evidence="12 13">DSM 24802</strain>
    </source>
</reference>
<evidence type="ECO:0000256" key="5">
    <source>
        <dbReference type="ARBA" id="ARBA00022692"/>
    </source>
</evidence>
<sequence length="183" mass="19661">MRAIERLDGALRRANRAVGLILGAVLVVMVIYILIDVVGRKIGWGSVGGTDEISGYVMAALASWGLACTLLERAHVRIDLIRQKCTEAGQAAMDLFAMIVTNAVILVIAVNCWPVLRATITHDSQANTALSTPLWIPQSIWFAGWVWFAFSATALSLLGIAYLATGRRAALARAIGIGSELEQ</sequence>
<comment type="similarity">
    <text evidence="8 9">Belongs to the TRAP transporter small permease family.</text>
</comment>
<accession>A0AAN4UQK1</accession>
<evidence type="ECO:0000256" key="7">
    <source>
        <dbReference type="ARBA" id="ARBA00023136"/>
    </source>
</evidence>
<dbReference type="InterPro" id="IPR007387">
    <property type="entry name" value="TRAP_DctQ"/>
</dbReference>
<comment type="subunit">
    <text evidence="9">The complex comprises the extracytoplasmic solute receptor protein and the two transmembrane proteins.</text>
</comment>
<evidence type="ECO:0000256" key="1">
    <source>
        <dbReference type="ARBA" id="ARBA00004429"/>
    </source>
</evidence>
<evidence type="ECO:0000313" key="12">
    <source>
        <dbReference type="EMBL" id="SDW71872.1"/>
    </source>
</evidence>
<reference evidence="11" key="1">
    <citation type="journal article" date="2014" name="Int. J. Syst. Evol. Microbiol.">
        <title>Complete genome sequence of Corynebacterium casei LMG S-19264T (=DSM 44701T), isolated from a smear-ripened cheese.</title>
        <authorList>
            <consortium name="US DOE Joint Genome Institute (JGI-PGF)"/>
            <person name="Walter F."/>
            <person name="Albersmeier A."/>
            <person name="Kalinowski J."/>
            <person name="Ruckert C."/>
        </authorList>
    </citation>
    <scope>NUCLEOTIDE SEQUENCE</scope>
    <source>
        <strain evidence="11">CGMCC 1.10859</strain>
    </source>
</reference>
<dbReference type="Pfam" id="PF04290">
    <property type="entry name" value="DctQ"/>
    <property type="match status" value="1"/>
</dbReference>
<dbReference type="InterPro" id="IPR055348">
    <property type="entry name" value="DctQ"/>
</dbReference>
<dbReference type="Proteomes" id="UP000199541">
    <property type="component" value="Unassembled WGS sequence"/>
</dbReference>
<dbReference type="AlphaFoldDB" id="A0AAN4UQK1"/>
<comment type="subcellular location">
    <subcellularLocation>
        <location evidence="1 9">Cell inner membrane</location>
        <topology evidence="1 9">Multi-pass membrane protein</topology>
    </subcellularLocation>
</comment>
<name>A0AAN4UQK1_9RHOB</name>
<keyword evidence="7 9" id="KW-0472">Membrane</keyword>
<keyword evidence="13" id="KW-1185">Reference proteome</keyword>
<evidence type="ECO:0000256" key="9">
    <source>
        <dbReference type="RuleBase" id="RU369079"/>
    </source>
</evidence>
<dbReference type="PANTHER" id="PTHR35011">
    <property type="entry name" value="2,3-DIKETO-L-GULONATE TRAP TRANSPORTER SMALL PERMEASE PROTEIN YIAM"/>
    <property type="match status" value="1"/>
</dbReference>